<evidence type="ECO:0000256" key="7">
    <source>
        <dbReference type="ARBA" id="ARBA00022777"/>
    </source>
</evidence>
<protein>
    <recommendedName>
        <fullName evidence="4">2-amino-4-hydroxy-6-hydroxymethyldihydropteridine pyrophosphokinase</fullName>
        <ecNumber evidence="3">2.7.6.3</ecNumber>
    </recommendedName>
    <alternativeName>
        <fullName evidence="11">6-hydroxymethyl-7,8-dihydropterin pyrophosphokinase</fullName>
    </alternativeName>
    <alternativeName>
        <fullName evidence="12">7,8-dihydro-6-hydroxymethylpterin-pyrophosphokinase</fullName>
    </alternativeName>
</protein>
<keyword evidence="5" id="KW-0808">Transferase</keyword>
<accession>A0A4P7W2A0</accession>
<dbReference type="InterPro" id="IPR035907">
    <property type="entry name" value="Hppk_sf"/>
</dbReference>
<dbReference type="PANTHER" id="PTHR43071">
    <property type="entry name" value="2-AMINO-4-HYDROXY-6-HYDROXYMETHYLDIHYDROPTERIDINE PYROPHOSPHOKINASE"/>
    <property type="match status" value="1"/>
</dbReference>
<evidence type="ECO:0000256" key="8">
    <source>
        <dbReference type="ARBA" id="ARBA00022840"/>
    </source>
</evidence>
<dbReference type="UniPathway" id="UPA00077">
    <property type="reaction ID" value="UER00155"/>
</dbReference>
<dbReference type="EMBL" id="CP039396">
    <property type="protein sequence ID" value="QCD41922.1"/>
    <property type="molecule type" value="Genomic_DNA"/>
</dbReference>
<keyword evidence="9" id="KW-0289">Folate biosynthesis</keyword>
<comment type="similarity">
    <text evidence="2">Belongs to the HPPK family.</text>
</comment>
<evidence type="ECO:0000256" key="5">
    <source>
        <dbReference type="ARBA" id="ARBA00022679"/>
    </source>
</evidence>
<dbReference type="EC" id="2.7.6.3" evidence="3"/>
<evidence type="ECO:0000256" key="4">
    <source>
        <dbReference type="ARBA" id="ARBA00016218"/>
    </source>
</evidence>
<dbReference type="GO" id="GO:0046654">
    <property type="term" value="P:tetrahydrofolate biosynthetic process"/>
    <property type="evidence" value="ECO:0007669"/>
    <property type="project" value="UniProtKB-UniPathway"/>
</dbReference>
<evidence type="ECO:0000256" key="11">
    <source>
        <dbReference type="ARBA" id="ARBA00029766"/>
    </source>
</evidence>
<name>A0A4P7W2A0_9BACT</name>
<dbReference type="SUPFAM" id="SSF55083">
    <property type="entry name" value="6-hydroxymethyl-7,8-dihydropterin pyrophosphokinase, HPPK"/>
    <property type="match status" value="1"/>
</dbReference>
<reference evidence="15" key="1">
    <citation type="submission" date="2019-02" db="EMBL/GenBank/DDBJ databases">
        <title>Isolation and identification of novel species under the genus Muribaculum.</title>
        <authorList>
            <person name="Miyake S."/>
            <person name="Ding Y."/>
            <person name="Low A."/>
            <person name="Soh M."/>
            <person name="Seedorf H."/>
        </authorList>
    </citation>
    <scope>NUCLEOTIDE SEQUENCE [LARGE SCALE GENOMIC DNA]</scope>
    <source>
        <strain evidence="15">H5</strain>
    </source>
</reference>
<evidence type="ECO:0000259" key="13">
    <source>
        <dbReference type="Pfam" id="PF01288"/>
    </source>
</evidence>
<evidence type="ECO:0000256" key="1">
    <source>
        <dbReference type="ARBA" id="ARBA00005051"/>
    </source>
</evidence>
<evidence type="ECO:0000256" key="3">
    <source>
        <dbReference type="ARBA" id="ARBA00013253"/>
    </source>
</evidence>
<evidence type="ECO:0000256" key="10">
    <source>
        <dbReference type="ARBA" id="ARBA00029409"/>
    </source>
</evidence>
<feature type="domain" description="7,8-dihydro-6-hydroxymethylpterin-pyrophosphokinase" evidence="13">
    <location>
        <begin position="8"/>
        <end position="73"/>
    </location>
</feature>
<dbReference type="CDD" id="cd00483">
    <property type="entry name" value="HPPK"/>
    <property type="match status" value="1"/>
</dbReference>
<gene>
    <name evidence="14" type="ORF">E7747_06260</name>
</gene>
<keyword evidence="6" id="KW-0547">Nucleotide-binding</keyword>
<evidence type="ECO:0000256" key="9">
    <source>
        <dbReference type="ARBA" id="ARBA00022909"/>
    </source>
</evidence>
<dbReference type="KEGG" id="ddb:E7747_06260"/>
<evidence type="ECO:0000256" key="12">
    <source>
        <dbReference type="ARBA" id="ARBA00033413"/>
    </source>
</evidence>
<dbReference type="GO" id="GO:0003848">
    <property type="term" value="F:2-amino-4-hydroxy-6-hydroxymethyldihydropteridine diphosphokinase activity"/>
    <property type="evidence" value="ECO:0007669"/>
    <property type="project" value="UniProtKB-EC"/>
</dbReference>
<dbReference type="RefSeq" id="WP_136414803.1">
    <property type="nucleotide sequence ID" value="NZ_CP039396.1"/>
</dbReference>
<comment type="pathway">
    <text evidence="1">Cofactor biosynthesis; tetrahydrofolate biosynthesis; 2-amino-4-hydroxy-6-hydroxymethyl-7,8-dihydropteridine diphosphate from 7,8-dihydroneopterin triphosphate: step 4/4.</text>
</comment>
<dbReference type="Pfam" id="PF01288">
    <property type="entry name" value="HPPK"/>
    <property type="match status" value="2"/>
</dbReference>
<evidence type="ECO:0000256" key="2">
    <source>
        <dbReference type="ARBA" id="ARBA00005810"/>
    </source>
</evidence>
<keyword evidence="8" id="KW-0067">ATP-binding</keyword>
<dbReference type="PANTHER" id="PTHR43071:SF1">
    <property type="entry name" value="2-AMINO-4-HYDROXY-6-HYDROXYMETHYLDIHYDROPTERIDINE PYROPHOSPHOKINASE"/>
    <property type="match status" value="1"/>
</dbReference>
<feature type="domain" description="7,8-dihydro-6-hydroxymethylpterin-pyrophosphokinase" evidence="13">
    <location>
        <begin position="92"/>
        <end position="159"/>
    </location>
</feature>
<dbReference type="InterPro" id="IPR000550">
    <property type="entry name" value="Hppk"/>
</dbReference>
<keyword evidence="15" id="KW-1185">Reference proteome</keyword>
<keyword evidence="7 14" id="KW-0418">Kinase</keyword>
<dbReference type="GO" id="GO:0016301">
    <property type="term" value="F:kinase activity"/>
    <property type="evidence" value="ECO:0007669"/>
    <property type="project" value="UniProtKB-KW"/>
</dbReference>
<comment type="function">
    <text evidence="10">Catalyzes the transfer of pyrophosphate from adenosine triphosphate (ATP) to 6-hydroxymethyl-7,8-dihydropterin, an enzymatic step in folate biosynthesis pathway.</text>
</comment>
<dbReference type="GO" id="GO:0046656">
    <property type="term" value="P:folic acid biosynthetic process"/>
    <property type="evidence" value="ECO:0007669"/>
    <property type="project" value="UniProtKB-KW"/>
</dbReference>
<evidence type="ECO:0000256" key="6">
    <source>
        <dbReference type="ARBA" id="ARBA00022741"/>
    </source>
</evidence>
<organism evidence="14 15">
    <name type="scientific">Duncaniella dubosii</name>
    <dbReference type="NCBI Taxonomy" id="2518971"/>
    <lineage>
        <taxon>Bacteria</taxon>
        <taxon>Pseudomonadati</taxon>
        <taxon>Bacteroidota</taxon>
        <taxon>Bacteroidia</taxon>
        <taxon>Bacteroidales</taxon>
        <taxon>Muribaculaceae</taxon>
        <taxon>Duncaniella</taxon>
    </lineage>
</organism>
<evidence type="ECO:0000313" key="14">
    <source>
        <dbReference type="EMBL" id="QCD41922.1"/>
    </source>
</evidence>
<evidence type="ECO:0000313" key="15">
    <source>
        <dbReference type="Proteomes" id="UP000297149"/>
    </source>
</evidence>
<dbReference type="AlphaFoldDB" id="A0A4P7W2A0"/>
<proteinExistence type="inferred from homology"/>
<dbReference type="Gene3D" id="3.30.70.560">
    <property type="entry name" value="7,8-Dihydro-6-hydroxymethylpterin-pyrophosphokinase HPPK"/>
    <property type="match status" value="1"/>
</dbReference>
<dbReference type="Proteomes" id="UP000297149">
    <property type="component" value="Chromosome"/>
</dbReference>
<sequence>MTTIDIHLNIGSNSGHREALIERAVAAVSSAFPDAEIKCSDIVETAPWGFESPNPFLNIGMMIRLKEAIPDMANDSDHTGDTHVRETFALDVLKILQGIQTGIDPSPHRDSKGQYIDRAIDIDLIAINDWIIDNPQLTLPHPRMHMRDFVLIPLANLSPTWEHPLTGKTASQYLSDILNYL</sequence>
<dbReference type="GO" id="GO:0005524">
    <property type="term" value="F:ATP binding"/>
    <property type="evidence" value="ECO:0007669"/>
    <property type="project" value="UniProtKB-KW"/>
</dbReference>